<sequence length="116" mass="12551">MTDLIVQVVNTIAWLLIGAYVIACAVGAWKTRHQFARAVGAVTIAISKTLSLLLLSLIGRRGGATRRALSRSWSQLGAAIGQMLKWMFQTVTGGMAVSIRGVLWVYRKARPAAVIK</sequence>
<dbReference type="EMBL" id="BJOV01000005">
    <property type="protein sequence ID" value="GEE02835.1"/>
    <property type="molecule type" value="Genomic_DNA"/>
</dbReference>
<reference evidence="3" key="1">
    <citation type="submission" date="2019-06" db="EMBL/GenBank/DDBJ databases">
        <title>Gordonia isolated from sludge of a wastewater treatment plant.</title>
        <authorList>
            <person name="Tamura T."/>
            <person name="Aoyama K."/>
            <person name="Kang Y."/>
            <person name="Saito S."/>
            <person name="Akiyama N."/>
            <person name="Yazawa K."/>
            <person name="Gonoi T."/>
            <person name="Mikami Y."/>
        </authorList>
    </citation>
    <scope>NUCLEOTIDE SEQUENCE [LARGE SCALE GENOMIC DNA]</scope>
    <source>
        <strain evidence="3">NBRC 107696</strain>
    </source>
</reference>
<gene>
    <name evidence="2" type="ORF">nbrc107696_32810</name>
</gene>
<protein>
    <submittedName>
        <fullName evidence="2">Uncharacterized protein</fullName>
    </submittedName>
</protein>
<comment type="caution">
    <text evidence="2">The sequence shown here is derived from an EMBL/GenBank/DDBJ whole genome shotgun (WGS) entry which is preliminary data.</text>
</comment>
<dbReference type="AlphaFoldDB" id="A0A7I9VBX4"/>
<keyword evidence="3" id="KW-1185">Reference proteome</keyword>
<name>A0A7I9VBX4_9ACTN</name>
<keyword evidence="1" id="KW-1133">Transmembrane helix</keyword>
<dbReference type="Proteomes" id="UP000444960">
    <property type="component" value="Unassembled WGS sequence"/>
</dbReference>
<feature type="transmembrane region" description="Helical" evidence="1">
    <location>
        <begin position="36"/>
        <end position="58"/>
    </location>
</feature>
<keyword evidence="1" id="KW-0472">Membrane</keyword>
<evidence type="ECO:0000313" key="2">
    <source>
        <dbReference type="EMBL" id="GEE02835.1"/>
    </source>
</evidence>
<proteinExistence type="predicted"/>
<feature type="transmembrane region" description="Helical" evidence="1">
    <location>
        <begin position="12"/>
        <end position="29"/>
    </location>
</feature>
<organism evidence="2 3">
    <name type="scientific">Gordonia spumicola</name>
    <dbReference type="NCBI Taxonomy" id="589161"/>
    <lineage>
        <taxon>Bacteria</taxon>
        <taxon>Bacillati</taxon>
        <taxon>Actinomycetota</taxon>
        <taxon>Actinomycetes</taxon>
        <taxon>Mycobacteriales</taxon>
        <taxon>Gordoniaceae</taxon>
        <taxon>Gordonia</taxon>
    </lineage>
</organism>
<accession>A0A7I9VBX4</accession>
<evidence type="ECO:0000256" key="1">
    <source>
        <dbReference type="SAM" id="Phobius"/>
    </source>
</evidence>
<evidence type="ECO:0000313" key="3">
    <source>
        <dbReference type="Proteomes" id="UP000444960"/>
    </source>
</evidence>
<keyword evidence="1" id="KW-0812">Transmembrane</keyword>